<dbReference type="AlphaFoldDB" id="A0A2G8KCP4"/>
<name>A0A2G8KCP4_STIJA</name>
<dbReference type="Proteomes" id="UP000230750">
    <property type="component" value="Unassembled WGS sequence"/>
</dbReference>
<protein>
    <submittedName>
        <fullName evidence="1">Uncharacterized protein</fullName>
    </submittedName>
</protein>
<comment type="caution">
    <text evidence="1">The sequence shown here is derived from an EMBL/GenBank/DDBJ whole genome shotgun (WGS) entry which is preliminary data.</text>
</comment>
<sequence>MTAKGRQTSPPRTASRIFSSTPCAGHAILNCVAFDAQLDIIPPLGCRSKGRLQCLPSFVPGLETWRNSASPRIRQLSFHRPRPIGKMEGKTKRATTVSWSESGQLSVSQPENLKLTGAYTRSILEASSPLGLTHVYVLHGCICLQTSAKRCAEVNLSNSVIPASGLADTEPRVCQDPSLGHS</sequence>
<organism evidence="1 2">
    <name type="scientific">Stichopus japonicus</name>
    <name type="common">Sea cucumber</name>
    <dbReference type="NCBI Taxonomy" id="307972"/>
    <lineage>
        <taxon>Eukaryota</taxon>
        <taxon>Metazoa</taxon>
        <taxon>Echinodermata</taxon>
        <taxon>Eleutherozoa</taxon>
        <taxon>Echinozoa</taxon>
        <taxon>Holothuroidea</taxon>
        <taxon>Aspidochirotacea</taxon>
        <taxon>Aspidochirotida</taxon>
        <taxon>Stichopodidae</taxon>
        <taxon>Apostichopus</taxon>
    </lineage>
</organism>
<evidence type="ECO:0000313" key="2">
    <source>
        <dbReference type="Proteomes" id="UP000230750"/>
    </source>
</evidence>
<accession>A0A2G8KCP4</accession>
<dbReference type="EMBL" id="MRZV01000689">
    <property type="protein sequence ID" value="PIK45753.1"/>
    <property type="molecule type" value="Genomic_DNA"/>
</dbReference>
<gene>
    <name evidence="1" type="ORF">BSL78_17393</name>
</gene>
<proteinExistence type="predicted"/>
<evidence type="ECO:0000313" key="1">
    <source>
        <dbReference type="EMBL" id="PIK45753.1"/>
    </source>
</evidence>
<reference evidence="1 2" key="1">
    <citation type="journal article" date="2017" name="PLoS Biol.">
        <title>The sea cucumber genome provides insights into morphological evolution and visceral regeneration.</title>
        <authorList>
            <person name="Zhang X."/>
            <person name="Sun L."/>
            <person name="Yuan J."/>
            <person name="Sun Y."/>
            <person name="Gao Y."/>
            <person name="Zhang L."/>
            <person name="Li S."/>
            <person name="Dai H."/>
            <person name="Hamel J.F."/>
            <person name="Liu C."/>
            <person name="Yu Y."/>
            <person name="Liu S."/>
            <person name="Lin W."/>
            <person name="Guo K."/>
            <person name="Jin S."/>
            <person name="Xu P."/>
            <person name="Storey K.B."/>
            <person name="Huan P."/>
            <person name="Zhang T."/>
            <person name="Zhou Y."/>
            <person name="Zhang J."/>
            <person name="Lin C."/>
            <person name="Li X."/>
            <person name="Xing L."/>
            <person name="Huo D."/>
            <person name="Sun M."/>
            <person name="Wang L."/>
            <person name="Mercier A."/>
            <person name="Li F."/>
            <person name="Yang H."/>
            <person name="Xiang J."/>
        </authorList>
    </citation>
    <scope>NUCLEOTIDE SEQUENCE [LARGE SCALE GENOMIC DNA]</scope>
    <source>
        <strain evidence="1">Shaxun</strain>
        <tissue evidence="1">Muscle</tissue>
    </source>
</reference>
<keyword evidence="2" id="KW-1185">Reference proteome</keyword>